<dbReference type="Pfam" id="PF00534">
    <property type="entry name" value="Glycos_transf_1"/>
    <property type="match status" value="1"/>
</dbReference>
<comment type="similarity">
    <text evidence="2">Belongs to the CDP-glycerol glycerophosphotransferase family.</text>
</comment>
<reference evidence="8 9" key="1">
    <citation type="journal article" date="2020" name="Cell Host Microbe">
        <title>Functional and Genomic Variation between Human-Derived Isolates of Lachnospiraceae Reveals Inter- and Intra-Species Diversity.</title>
        <authorList>
            <person name="Sorbara M.T."/>
            <person name="Littmann E.R."/>
            <person name="Fontana E."/>
            <person name="Moody T.U."/>
            <person name="Kohout C.E."/>
            <person name="Gjonbalaj M."/>
            <person name="Eaton V."/>
            <person name="Seok R."/>
            <person name="Leiner I.M."/>
            <person name="Pamer E.G."/>
        </authorList>
    </citation>
    <scope>NUCLEOTIDE SEQUENCE [LARGE SCALE GENOMIC DNA]</scope>
    <source>
        <strain evidence="8 9">MSK.17.74</strain>
    </source>
</reference>
<dbReference type="InterPro" id="IPR051612">
    <property type="entry name" value="Teichoic_Acid_Biosynth"/>
</dbReference>
<proteinExistence type="inferred from homology"/>
<dbReference type="InterPro" id="IPR043148">
    <property type="entry name" value="TagF_C"/>
</dbReference>
<dbReference type="PANTHER" id="PTHR37316">
    <property type="entry name" value="TEICHOIC ACID GLYCEROL-PHOSPHATE PRIMASE"/>
    <property type="match status" value="1"/>
</dbReference>
<evidence type="ECO:0000259" key="7">
    <source>
        <dbReference type="Pfam" id="PF00534"/>
    </source>
</evidence>
<evidence type="ECO:0000256" key="4">
    <source>
        <dbReference type="ARBA" id="ARBA00022679"/>
    </source>
</evidence>
<evidence type="ECO:0000256" key="1">
    <source>
        <dbReference type="ARBA" id="ARBA00004202"/>
    </source>
</evidence>
<organism evidence="8 9">
    <name type="scientific">Blautia faecis</name>
    <dbReference type="NCBI Taxonomy" id="871665"/>
    <lineage>
        <taxon>Bacteria</taxon>
        <taxon>Bacillati</taxon>
        <taxon>Bacillota</taxon>
        <taxon>Clostridia</taxon>
        <taxon>Lachnospirales</taxon>
        <taxon>Lachnospiraceae</taxon>
        <taxon>Blautia</taxon>
    </lineage>
</organism>
<dbReference type="PANTHER" id="PTHR37316:SF3">
    <property type="entry name" value="TEICHOIC ACID GLYCEROL-PHOSPHATE TRANSFERASE"/>
    <property type="match status" value="1"/>
</dbReference>
<name>A0ABX2HAX2_9FIRM</name>
<dbReference type="Pfam" id="PF04464">
    <property type="entry name" value="Glyphos_transf"/>
    <property type="match status" value="1"/>
</dbReference>
<evidence type="ECO:0000256" key="6">
    <source>
        <dbReference type="ARBA" id="ARBA00023136"/>
    </source>
</evidence>
<dbReference type="InterPro" id="IPR043149">
    <property type="entry name" value="TagF_N"/>
</dbReference>
<dbReference type="Gene3D" id="3.40.50.11820">
    <property type="match status" value="1"/>
</dbReference>
<evidence type="ECO:0000313" key="9">
    <source>
        <dbReference type="Proteomes" id="UP001644719"/>
    </source>
</evidence>
<dbReference type="InterPro" id="IPR007554">
    <property type="entry name" value="Glycerophosphate_synth"/>
</dbReference>
<dbReference type="SUPFAM" id="SSF53756">
    <property type="entry name" value="UDP-Glycosyltransferase/glycogen phosphorylase"/>
    <property type="match status" value="2"/>
</dbReference>
<keyword evidence="6" id="KW-0472">Membrane</keyword>
<keyword evidence="9" id="KW-1185">Reference proteome</keyword>
<keyword evidence="5" id="KW-0777">Teichoic acid biosynthesis</keyword>
<keyword evidence="3" id="KW-1003">Cell membrane</keyword>
<feature type="domain" description="Glycosyl transferase family 1" evidence="7">
    <location>
        <begin position="641"/>
        <end position="715"/>
    </location>
</feature>
<dbReference type="InterPro" id="IPR001296">
    <property type="entry name" value="Glyco_trans_1"/>
</dbReference>
<protein>
    <recommendedName>
        <fullName evidence="7">Glycosyl transferase family 1 domain-containing protein</fullName>
    </recommendedName>
</protein>
<evidence type="ECO:0000256" key="5">
    <source>
        <dbReference type="ARBA" id="ARBA00022944"/>
    </source>
</evidence>
<dbReference type="Gene3D" id="3.40.50.12580">
    <property type="match status" value="1"/>
</dbReference>
<sequence>MKITVNNLKKLVKRMVRPDENSGKEKDTFEAALKRARDEAKYNLTEELREKYVDFLDSPIKEKCILYEAFGGRGMTCSPHAIFKYLLTQTEFQEYLHVWVIDDFSDNEPWMGLYKDYPNVKFIKFQSVEYREYLATAKYLINNVSFPGYFTKRKEQIFVDTWHGIPLKTIGFDIPAGKVSAGNTVRNFLAADYLIAPNHFMTEIYENAFKMKNLYPGKILEIGQPRNDSYFHTDREAIFKKLQMAGVEADPKKKLILYAPTWKGSRYSSPDTSLDAYEKMIRTIEENVDTREYQVLVKPHQIVYYHIKDTVGITGQYIPATVDTNELLRATDVLISDYSSIYFDYLVSKKPILFFIPDLAEYKNYRGLYFGIDKLPGPVAETYEQLGAYVKDAERAMEPYRKVYEREAAWACPQDDGEVCRRLADIVFHGKEDSQCISCQNEAQPPKKKLLMYAGDFSEGDETEAFLGLAENLDFQKYDVTLLVCGGGDDFAEEQIIGLPAGLRILYRGQPFNGKAEEIAQNELFLKGKIKDIPHAFYKREARRLFGEAKFDCAIDLTGKKSLFSVVAKEMDGVRFFQYNARFVREKQIAKELAGQQVIVSATESYFIARYQGNNPAVITVEAIPAPDTEKVNYICMYQQKAQNVLKAFDRLEKNTCLYITGKGKGYQKLKAMVSDLHLEGRVILTGWLEKPFAFMNLCDYFICPEEEEESLGTLAAKTMNMKLLAEDCTTEMPYSFQAMSWNEEQSGKLDELIEGKRTSDE</sequence>
<dbReference type="Proteomes" id="UP001644719">
    <property type="component" value="Unassembled WGS sequence"/>
</dbReference>
<comment type="subcellular location">
    <subcellularLocation>
        <location evidence="1">Cell membrane</location>
        <topology evidence="1">Peripheral membrane protein</topology>
    </subcellularLocation>
</comment>
<gene>
    <name evidence="8" type="ORF">G5B17_17795</name>
</gene>
<dbReference type="Gene3D" id="3.40.50.2000">
    <property type="entry name" value="Glycogen Phosphorylase B"/>
    <property type="match status" value="1"/>
</dbReference>
<evidence type="ECO:0000313" key="8">
    <source>
        <dbReference type="EMBL" id="NSG87213.1"/>
    </source>
</evidence>
<dbReference type="EMBL" id="JAAITS010000065">
    <property type="protein sequence ID" value="NSG87213.1"/>
    <property type="molecule type" value="Genomic_DNA"/>
</dbReference>
<evidence type="ECO:0000256" key="3">
    <source>
        <dbReference type="ARBA" id="ARBA00022475"/>
    </source>
</evidence>
<comment type="caution">
    <text evidence="8">The sequence shown here is derived from an EMBL/GenBank/DDBJ whole genome shotgun (WGS) entry which is preliminary data.</text>
</comment>
<evidence type="ECO:0000256" key="2">
    <source>
        <dbReference type="ARBA" id="ARBA00010488"/>
    </source>
</evidence>
<keyword evidence="4" id="KW-0808">Transferase</keyword>
<dbReference type="RefSeq" id="WP_173770283.1">
    <property type="nucleotide sequence ID" value="NZ_JAAITS010000065.1"/>
</dbReference>
<accession>A0ABX2HAX2</accession>